<dbReference type="AlphaFoldDB" id="A0A3N3ZTQ8"/>
<name>A0A3N3ZTQ8_9MICC</name>
<feature type="signal peptide" evidence="2">
    <location>
        <begin position="1"/>
        <end position="22"/>
    </location>
</feature>
<feature type="domain" description="DUF6318" evidence="3">
    <location>
        <begin position="52"/>
        <end position="205"/>
    </location>
</feature>
<organism evidence="4 5">
    <name type="scientific">Kocuria soli</name>
    <dbReference type="NCBI Taxonomy" id="2485125"/>
    <lineage>
        <taxon>Bacteria</taxon>
        <taxon>Bacillati</taxon>
        <taxon>Actinomycetota</taxon>
        <taxon>Actinomycetes</taxon>
        <taxon>Micrococcales</taxon>
        <taxon>Micrococcaceae</taxon>
        <taxon>Kocuria</taxon>
    </lineage>
</organism>
<dbReference type="Proteomes" id="UP000270616">
    <property type="component" value="Unassembled WGS sequence"/>
</dbReference>
<feature type="region of interest" description="Disordered" evidence="1">
    <location>
        <begin position="25"/>
        <end position="78"/>
    </location>
</feature>
<evidence type="ECO:0000313" key="4">
    <source>
        <dbReference type="EMBL" id="ROZ64292.1"/>
    </source>
</evidence>
<protein>
    <recommendedName>
        <fullName evidence="3">DUF6318 domain-containing protein</fullName>
    </recommendedName>
</protein>
<sequence>MSRRFAVLSASAVLLFSGVLTACNNDDDGGDPAPTETTTSAAAASSAPAKDEYVPASSEGPAKNVPKPTKPDLADEESVEGAQAFLDYLSDARAYAQQTGDTSLAREVTAEECYSCTEHYDNLDSHYEAGGWASEGYEKFTILSEDLPVDSYGLYAPEISIEADDITIWDDKGQVVQEARGEDGSEDRILVHLDYREGQWTYVTTAPLGSS</sequence>
<dbReference type="EMBL" id="RKMF01000003">
    <property type="protein sequence ID" value="ROZ64292.1"/>
    <property type="molecule type" value="Genomic_DNA"/>
</dbReference>
<proteinExistence type="predicted"/>
<accession>A0A3N3ZTQ8</accession>
<dbReference type="Pfam" id="PF19843">
    <property type="entry name" value="DUF6318"/>
    <property type="match status" value="1"/>
</dbReference>
<feature type="chain" id="PRO_5018306790" description="DUF6318 domain-containing protein" evidence="2">
    <location>
        <begin position="23"/>
        <end position="211"/>
    </location>
</feature>
<keyword evidence="2" id="KW-0732">Signal</keyword>
<dbReference type="InterPro" id="IPR046281">
    <property type="entry name" value="DUF6318"/>
</dbReference>
<evidence type="ECO:0000256" key="1">
    <source>
        <dbReference type="SAM" id="MobiDB-lite"/>
    </source>
</evidence>
<feature type="compositionally biased region" description="Low complexity" evidence="1">
    <location>
        <begin position="32"/>
        <end position="48"/>
    </location>
</feature>
<evidence type="ECO:0000259" key="3">
    <source>
        <dbReference type="Pfam" id="PF19843"/>
    </source>
</evidence>
<dbReference type="PROSITE" id="PS51257">
    <property type="entry name" value="PROKAR_LIPOPROTEIN"/>
    <property type="match status" value="1"/>
</dbReference>
<dbReference type="OrthoDB" id="3748111at2"/>
<gene>
    <name evidence="4" type="ORF">EDL96_03260</name>
</gene>
<evidence type="ECO:0000256" key="2">
    <source>
        <dbReference type="SAM" id="SignalP"/>
    </source>
</evidence>
<comment type="caution">
    <text evidence="4">The sequence shown here is derived from an EMBL/GenBank/DDBJ whole genome shotgun (WGS) entry which is preliminary data.</text>
</comment>
<dbReference type="RefSeq" id="WP_123824390.1">
    <property type="nucleotide sequence ID" value="NZ_RKMF01000003.1"/>
</dbReference>
<keyword evidence="5" id="KW-1185">Reference proteome</keyword>
<reference evidence="4 5" key="1">
    <citation type="submission" date="2018-10" db="EMBL/GenBank/DDBJ databases">
        <title>Kocuria sp. M5W7-7, whole genome shotgun sequence.</title>
        <authorList>
            <person name="Tuo L."/>
        </authorList>
    </citation>
    <scope>NUCLEOTIDE SEQUENCE [LARGE SCALE GENOMIC DNA]</scope>
    <source>
        <strain evidence="4 5">M5W7-7</strain>
    </source>
</reference>
<evidence type="ECO:0000313" key="5">
    <source>
        <dbReference type="Proteomes" id="UP000270616"/>
    </source>
</evidence>